<feature type="signal peptide" evidence="4">
    <location>
        <begin position="1"/>
        <end position="19"/>
    </location>
</feature>
<dbReference type="Gene3D" id="2.60.40.10">
    <property type="entry name" value="Immunoglobulins"/>
    <property type="match status" value="1"/>
</dbReference>
<comment type="caution">
    <text evidence="6">The sequence shown here is derived from an EMBL/GenBank/DDBJ whole genome shotgun (WGS) entry which is preliminary data.</text>
</comment>
<evidence type="ECO:0000256" key="1">
    <source>
        <dbReference type="ARBA" id="ARBA00022729"/>
    </source>
</evidence>
<keyword evidence="3" id="KW-0326">Glycosidase</keyword>
<dbReference type="SUPFAM" id="SSF51445">
    <property type="entry name" value="(Trans)glycosidases"/>
    <property type="match status" value="1"/>
</dbReference>
<evidence type="ECO:0000313" key="7">
    <source>
        <dbReference type="Proteomes" id="UP001347796"/>
    </source>
</evidence>
<dbReference type="InterPro" id="IPR013783">
    <property type="entry name" value="Ig-like_fold"/>
</dbReference>
<feature type="chain" id="PRO_5042948641" description="Fibronectin type III-like domain-containing protein" evidence="4">
    <location>
        <begin position="20"/>
        <end position="743"/>
    </location>
</feature>
<name>A0AAN8JJK7_PATCE</name>
<dbReference type="PANTHER" id="PTHR42721">
    <property type="entry name" value="SUGAR HYDROLASE-RELATED"/>
    <property type="match status" value="1"/>
</dbReference>
<dbReference type="Pfam" id="PF14310">
    <property type="entry name" value="Fn3-like"/>
    <property type="match status" value="1"/>
</dbReference>
<dbReference type="InterPro" id="IPR002772">
    <property type="entry name" value="Glyco_hydro_3_C"/>
</dbReference>
<dbReference type="Proteomes" id="UP001347796">
    <property type="component" value="Unassembled WGS sequence"/>
</dbReference>
<dbReference type="PRINTS" id="PR00133">
    <property type="entry name" value="GLHYDRLASE3"/>
</dbReference>
<dbReference type="GO" id="GO:0031222">
    <property type="term" value="P:arabinan catabolic process"/>
    <property type="evidence" value="ECO:0007669"/>
    <property type="project" value="TreeGrafter"/>
</dbReference>
<evidence type="ECO:0000256" key="4">
    <source>
        <dbReference type="SAM" id="SignalP"/>
    </source>
</evidence>
<dbReference type="Gene3D" id="3.20.20.300">
    <property type="entry name" value="Glycoside hydrolase, family 3, N-terminal domain"/>
    <property type="match status" value="1"/>
</dbReference>
<feature type="domain" description="Fibronectin type III-like" evidence="5">
    <location>
        <begin position="646"/>
        <end position="716"/>
    </location>
</feature>
<evidence type="ECO:0000313" key="6">
    <source>
        <dbReference type="EMBL" id="KAK6178742.1"/>
    </source>
</evidence>
<evidence type="ECO:0000259" key="5">
    <source>
        <dbReference type="SMART" id="SM01217"/>
    </source>
</evidence>
<organism evidence="6 7">
    <name type="scientific">Patella caerulea</name>
    <name type="common">Rayed Mediterranean limpet</name>
    <dbReference type="NCBI Taxonomy" id="87958"/>
    <lineage>
        <taxon>Eukaryota</taxon>
        <taxon>Metazoa</taxon>
        <taxon>Spiralia</taxon>
        <taxon>Lophotrochozoa</taxon>
        <taxon>Mollusca</taxon>
        <taxon>Gastropoda</taxon>
        <taxon>Patellogastropoda</taxon>
        <taxon>Patelloidea</taxon>
        <taxon>Patellidae</taxon>
        <taxon>Patella</taxon>
    </lineage>
</organism>
<dbReference type="SUPFAM" id="SSF52279">
    <property type="entry name" value="Beta-D-glucan exohydrolase, C-terminal domain"/>
    <property type="match status" value="1"/>
</dbReference>
<dbReference type="Pfam" id="PF01915">
    <property type="entry name" value="Glyco_hydro_3_C"/>
    <property type="match status" value="1"/>
</dbReference>
<dbReference type="Pfam" id="PF00933">
    <property type="entry name" value="Glyco_hydro_3"/>
    <property type="match status" value="1"/>
</dbReference>
<dbReference type="PANTHER" id="PTHR42721:SF42">
    <property type="entry name" value="FIBRONECTIN TYPE III-LIKE DOMAIN-CONTAINING PROTEIN"/>
    <property type="match status" value="1"/>
</dbReference>
<keyword evidence="2" id="KW-0378">Hydrolase</keyword>
<dbReference type="InterPro" id="IPR026891">
    <property type="entry name" value="Fn3-like"/>
</dbReference>
<dbReference type="EMBL" id="JAZGQO010000008">
    <property type="protein sequence ID" value="KAK6178742.1"/>
    <property type="molecule type" value="Genomic_DNA"/>
</dbReference>
<evidence type="ECO:0000256" key="3">
    <source>
        <dbReference type="ARBA" id="ARBA00023295"/>
    </source>
</evidence>
<dbReference type="InterPro" id="IPR044993">
    <property type="entry name" value="BXL"/>
</dbReference>
<protein>
    <recommendedName>
        <fullName evidence="5">Fibronectin type III-like domain-containing protein</fullName>
    </recommendedName>
</protein>
<dbReference type="InterPro" id="IPR036962">
    <property type="entry name" value="Glyco_hydro_3_N_sf"/>
</dbReference>
<dbReference type="Gene3D" id="3.40.50.1700">
    <property type="entry name" value="Glycoside hydrolase family 3 C-terminal domain"/>
    <property type="match status" value="1"/>
</dbReference>
<keyword evidence="7" id="KW-1185">Reference proteome</keyword>
<proteinExistence type="predicted"/>
<dbReference type="AlphaFoldDB" id="A0AAN8JJK7"/>
<gene>
    <name evidence="6" type="ORF">SNE40_011256</name>
</gene>
<dbReference type="SMART" id="SM01217">
    <property type="entry name" value="Fn3_like"/>
    <property type="match status" value="1"/>
</dbReference>
<sequence>MEGTRHLSLVFVLVTNVLCDVLPFRNTSLPWDQRVDDLVGRLTLEEMAGQMGGGSRTPEIQRLGIQPYVFGTECLRGDVGAGPATGFPEAIGLAAAFSPELLFKVARATGMEVRAKNNNYTSHNSYKYHQGLSCFSPVINIMRDARWGRNEETYGEDPYLSGVYAAAFVSGLQGDNSRYLLTNAGCKHFDAYAGPESVPVSRHMFNAQVSERDWRTTFLPAFRSCVIAGTYSLMCSYNSVNGIPACASKELLTDILRTEWGFQGYVVSDAGAIEDVVYNHKYINNSIDATAACVNAGCNLELPVGKYTPIYNSIVDAVNQGKITKERIVEMTKPLFYTRMRLGEFDPDDMNPYKSLNVSIVQSDDHRSLALEAATKSFVLLKNDNNFLPFKSTMYSNIAIVGPMADNPNRQTGNYSPDVDEKYTVTPRQELSKLSESSTYANGCIGDNNCKEYNQTGIINAVHNTDIVFVCLGLGNDVEKEGKDRADITLPGHQLQLLQDAVQNSPSSAPVVLILLNAGPVDLRWAVGESRVVAILEIFYPSQTTGLALKDVLTMTCPVGIPCVPAGRLPFTWPLYEDQIPPMVNYSMEGRTYRYLNSVPLFPFGYGLSYTSFAYSNLQYAKSIQAGYDVNGVVTVSNTGNYDAEEVIQVYITWQNSTVPTPRIQLANFTRIFGFKQESGTFPFRVTAESMAVWIDSTVGWKVEPGTYGIYVGGQQPNQKTSVGSNVLSGQFTVTGSSVLGKY</sequence>
<dbReference type="GO" id="GO:0045493">
    <property type="term" value="P:xylan catabolic process"/>
    <property type="evidence" value="ECO:0007669"/>
    <property type="project" value="InterPro"/>
</dbReference>
<reference evidence="6 7" key="1">
    <citation type="submission" date="2024-01" db="EMBL/GenBank/DDBJ databases">
        <title>The genome of the rayed Mediterranean limpet Patella caerulea (Linnaeus, 1758).</title>
        <authorList>
            <person name="Anh-Thu Weber A."/>
            <person name="Halstead-Nussloch G."/>
        </authorList>
    </citation>
    <scope>NUCLEOTIDE SEQUENCE [LARGE SCALE GENOMIC DNA]</scope>
    <source>
        <strain evidence="6">AATW-2023a</strain>
        <tissue evidence="6">Whole specimen</tissue>
    </source>
</reference>
<evidence type="ECO:0000256" key="2">
    <source>
        <dbReference type="ARBA" id="ARBA00022801"/>
    </source>
</evidence>
<keyword evidence="1 4" id="KW-0732">Signal</keyword>
<dbReference type="GO" id="GO:0046556">
    <property type="term" value="F:alpha-L-arabinofuranosidase activity"/>
    <property type="evidence" value="ECO:0007669"/>
    <property type="project" value="TreeGrafter"/>
</dbReference>
<dbReference type="InterPro" id="IPR001764">
    <property type="entry name" value="Glyco_hydro_3_N"/>
</dbReference>
<accession>A0AAN8JJK7</accession>
<dbReference type="InterPro" id="IPR036881">
    <property type="entry name" value="Glyco_hydro_3_C_sf"/>
</dbReference>
<dbReference type="GO" id="GO:0009044">
    <property type="term" value="F:xylan 1,4-beta-xylosidase activity"/>
    <property type="evidence" value="ECO:0007669"/>
    <property type="project" value="InterPro"/>
</dbReference>
<dbReference type="InterPro" id="IPR017853">
    <property type="entry name" value="GH"/>
</dbReference>